<dbReference type="RefSeq" id="WP_114927216.1">
    <property type="nucleotide sequence ID" value="NZ_CP031229.1"/>
</dbReference>
<name>A0A345NK93_9MICO</name>
<evidence type="ECO:0000256" key="1">
    <source>
        <dbReference type="SAM" id="MobiDB-lite"/>
    </source>
</evidence>
<sequence length="377" mass="41027">MSGPKGYSLRLAAEVRRARDEAAARVRCGASLARRADAVRRLVALGGEAAPGRDPDLTSASLERLELMEQELADEVQVLLDAERSTKAALVRRQLAATFDQLGEITDVVPTMAAAPSRAAPRTVDAGEVRESLVRCLDRIAHLDDGAQEELTGAVAAVRSLLDAGQAVHADVALMSVQTRCEAAARAQRERERVARQAGLLVVRAADLEGPLGQDIRDRAERCTAKEELAAVEELERQVRAQLTAEQDRRFIVRQTEEALRELGYEVGEGMVDLAGSGAAVVRRPDLPDHAVEISFAAQAPRVLTRVVALGETTRQRDVEAEEITCQDLLALGRLWAERGVQAELYSHAEPGEVALKRVSDGRARPSRRATRERRLP</sequence>
<evidence type="ECO:0000313" key="2">
    <source>
        <dbReference type="EMBL" id="AXH95451.1"/>
    </source>
</evidence>
<reference evidence="2 3" key="1">
    <citation type="submission" date="2018-07" db="EMBL/GenBank/DDBJ databases">
        <title>Complete genome sequencing of Ornithinimicrobium sp. AMA3305.</title>
        <authorList>
            <person name="Bae J.-W."/>
        </authorList>
    </citation>
    <scope>NUCLEOTIDE SEQUENCE [LARGE SCALE GENOMIC DNA]</scope>
    <source>
        <strain evidence="2 3">AMA3305</strain>
    </source>
</reference>
<gene>
    <name evidence="2" type="ORF">DV701_04295</name>
</gene>
<organism evidence="2 3">
    <name type="scientific">Ornithinimicrobium avium</name>
    <dbReference type="NCBI Taxonomy" id="2283195"/>
    <lineage>
        <taxon>Bacteria</taxon>
        <taxon>Bacillati</taxon>
        <taxon>Actinomycetota</taxon>
        <taxon>Actinomycetes</taxon>
        <taxon>Micrococcales</taxon>
        <taxon>Ornithinimicrobiaceae</taxon>
        <taxon>Ornithinimicrobium</taxon>
    </lineage>
</organism>
<keyword evidence="3" id="KW-1185">Reference proteome</keyword>
<feature type="region of interest" description="Disordered" evidence="1">
    <location>
        <begin position="358"/>
        <end position="377"/>
    </location>
</feature>
<dbReference type="Proteomes" id="UP000253790">
    <property type="component" value="Chromosome"/>
</dbReference>
<dbReference type="EMBL" id="CP031229">
    <property type="protein sequence ID" value="AXH95451.1"/>
    <property type="molecule type" value="Genomic_DNA"/>
</dbReference>
<accession>A0A345NK93</accession>
<dbReference type="KEGG" id="orn:DV701_04295"/>
<protein>
    <submittedName>
        <fullName evidence="2">Uncharacterized protein</fullName>
    </submittedName>
</protein>
<evidence type="ECO:0000313" key="3">
    <source>
        <dbReference type="Proteomes" id="UP000253790"/>
    </source>
</evidence>
<feature type="compositionally biased region" description="Basic residues" evidence="1">
    <location>
        <begin position="365"/>
        <end position="377"/>
    </location>
</feature>
<dbReference type="AlphaFoldDB" id="A0A345NK93"/>
<proteinExistence type="predicted"/>